<keyword evidence="2" id="KW-1185">Reference proteome</keyword>
<dbReference type="Proteomes" id="UP001283361">
    <property type="component" value="Unassembled WGS sequence"/>
</dbReference>
<proteinExistence type="predicted"/>
<gene>
    <name evidence="1" type="ORF">RRG08_022501</name>
</gene>
<accession>A0AAE0Z3C0</accession>
<evidence type="ECO:0000313" key="1">
    <source>
        <dbReference type="EMBL" id="KAK3761097.1"/>
    </source>
</evidence>
<name>A0AAE0Z3C0_9GAST</name>
<dbReference type="AlphaFoldDB" id="A0AAE0Z3C0"/>
<protein>
    <submittedName>
        <fullName evidence="1">Uncharacterized protein</fullName>
    </submittedName>
</protein>
<sequence>MVVGVYPKSSEGETDSEAENPWLWDCVLSIEVEVYSEMCNKREIPPLLGACWYTEIPDAEANLGSMGAEHHFPIESLYTDLQSIWVTARFVRKR</sequence>
<evidence type="ECO:0000313" key="2">
    <source>
        <dbReference type="Proteomes" id="UP001283361"/>
    </source>
</evidence>
<organism evidence="1 2">
    <name type="scientific">Elysia crispata</name>
    <name type="common">lettuce slug</name>
    <dbReference type="NCBI Taxonomy" id="231223"/>
    <lineage>
        <taxon>Eukaryota</taxon>
        <taxon>Metazoa</taxon>
        <taxon>Spiralia</taxon>
        <taxon>Lophotrochozoa</taxon>
        <taxon>Mollusca</taxon>
        <taxon>Gastropoda</taxon>
        <taxon>Heterobranchia</taxon>
        <taxon>Euthyneura</taxon>
        <taxon>Panpulmonata</taxon>
        <taxon>Sacoglossa</taxon>
        <taxon>Placobranchoidea</taxon>
        <taxon>Plakobranchidae</taxon>
        <taxon>Elysia</taxon>
    </lineage>
</organism>
<comment type="caution">
    <text evidence="1">The sequence shown here is derived from an EMBL/GenBank/DDBJ whole genome shotgun (WGS) entry which is preliminary data.</text>
</comment>
<dbReference type="EMBL" id="JAWDGP010004927">
    <property type="protein sequence ID" value="KAK3761097.1"/>
    <property type="molecule type" value="Genomic_DNA"/>
</dbReference>
<reference evidence="1" key="1">
    <citation type="journal article" date="2023" name="G3 (Bethesda)">
        <title>A reference genome for the long-term kleptoplast-retaining sea slug Elysia crispata morphotype clarki.</title>
        <authorList>
            <person name="Eastman K.E."/>
            <person name="Pendleton A.L."/>
            <person name="Shaikh M.A."/>
            <person name="Suttiyut T."/>
            <person name="Ogas R."/>
            <person name="Tomko P."/>
            <person name="Gavelis G."/>
            <person name="Widhalm J.R."/>
            <person name="Wisecaver J.H."/>
        </authorList>
    </citation>
    <scope>NUCLEOTIDE SEQUENCE</scope>
    <source>
        <strain evidence="1">ECLA1</strain>
    </source>
</reference>